<protein>
    <submittedName>
        <fullName evidence="5">Aldehyde dehydrogenase AldA</fullName>
        <ecNumber evidence="5">1.2.1.3</ecNumber>
    </submittedName>
</protein>
<keyword evidence="6" id="KW-1185">Reference proteome</keyword>
<dbReference type="EMBL" id="CAJNBK010000032">
    <property type="protein sequence ID" value="CAE6825743.1"/>
    <property type="molecule type" value="Genomic_DNA"/>
</dbReference>
<dbReference type="SUPFAM" id="SSF53720">
    <property type="entry name" value="ALDH-like"/>
    <property type="match status" value="1"/>
</dbReference>
<dbReference type="Gene3D" id="3.40.605.10">
    <property type="entry name" value="Aldehyde Dehydrogenase, Chain A, domain 1"/>
    <property type="match status" value="1"/>
</dbReference>
<evidence type="ECO:0000256" key="1">
    <source>
        <dbReference type="ARBA" id="ARBA00023002"/>
    </source>
</evidence>
<name>A0ABM8SQB2_9BURK</name>
<dbReference type="Pfam" id="PF00171">
    <property type="entry name" value="Aldedh"/>
    <property type="match status" value="1"/>
</dbReference>
<accession>A0ABM8SQB2</accession>
<dbReference type="InterPro" id="IPR016160">
    <property type="entry name" value="Ald_DH_CS_CYS"/>
</dbReference>
<dbReference type="InterPro" id="IPR016161">
    <property type="entry name" value="Ald_DH/histidinol_DH"/>
</dbReference>
<reference evidence="5 6" key="1">
    <citation type="submission" date="2021-02" db="EMBL/GenBank/DDBJ databases">
        <authorList>
            <person name="Vanwijnsberghe S."/>
        </authorList>
    </citation>
    <scope>NUCLEOTIDE SEQUENCE [LARGE SCALE GENOMIC DNA]</scope>
    <source>
        <strain evidence="5 6">LMG 31837</strain>
    </source>
</reference>
<dbReference type="EC" id="1.2.1.3" evidence="5"/>
<dbReference type="InterPro" id="IPR016162">
    <property type="entry name" value="Ald_DH_N"/>
</dbReference>
<feature type="active site" evidence="2">
    <location>
        <position position="263"/>
    </location>
</feature>
<organism evidence="5 6">
    <name type="scientific">Paraburkholderia haematera</name>
    <dbReference type="NCBI Taxonomy" id="2793077"/>
    <lineage>
        <taxon>Bacteria</taxon>
        <taxon>Pseudomonadati</taxon>
        <taxon>Pseudomonadota</taxon>
        <taxon>Betaproteobacteria</taxon>
        <taxon>Burkholderiales</taxon>
        <taxon>Burkholderiaceae</taxon>
        <taxon>Paraburkholderia</taxon>
    </lineage>
</organism>
<evidence type="ECO:0000259" key="4">
    <source>
        <dbReference type="Pfam" id="PF00171"/>
    </source>
</evidence>
<feature type="domain" description="Aldehyde dehydrogenase" evidence="4">
    <location>
        <begin position="31"/>
        <end position="490"/>
    </location>
</feature>
<dbReference type="RefSeq" id="WP_211616464.1">
    <property type="nucleotide sequence ID" value="NZ_CAJNBK010000032.1"/>
</dbReference>
<dbReference type="PROSITE" id="PS00070">
    <property type="entry name" value="ALDEHYDE_DEHYDR_CYS"/>
    <property type="match status" value="1"/>
</dbReference>
<comment type="similarity">
    <text evidence="3">Belongs to the aldehyde dehydrogenase family.</text>
</comment>
<evidence type="ECO:0000313" key="5">
    <source>
        <dbReference type="EMBL" id="CAE6825743.1"/>
    </source>
</evidence>
<sequence length="509" mass="55316">MFTPPSFEQIKQIAAQIDCNRIYGHLIANEWVDGESGVVIELMNPATRGIVGKIQAGNAYDVDRAVRAARDAFPGWARTDALERQRILLEIAARLRKRHAEFAVMESLNNGKTFVEGFLDVQNAIEQFEYYAGHTHLKGEVLDFPNTMALTHREPIGVVAQIIPWNVPLLMAAIKLGPALAAGCTVVLKPAETVCLSVLALAGELADILPKGVVNVVTGYGSDVGERLVTHPDVRKVSFTGSRATAQKIISYASRSIIPQTMELGGKSANIICEDADLDAAAESVVMSTVINKGEVCLAGSRVFVHRHVRDLFLEKVTQLLGHIRYGNPLDPATQIGAVSSQVQFDRVMNYIESGKREGAQVAFGGSRAVVPDLADGLFIQPTLFTGVQRDMTIFREEIFGPVTSVIDWDDEADMIAAANDSIYGLAGGVWTRNLTKAHHIARSLDTGTVWVNRYYNTRPGMALGGNKQSGFGRENTHEALSHYTQLKSVVINFQEGPIGLFAPPPSAL</sequence>
<proteinExistence type="inferred from homology"/>
<gene>
    <name evidence="5" type="primary">aldA_2</name>
    <name evidence="5" type="ORF">R69888_06329</name>
</gene>
<dbReference type="PROSITE" id="PS00687">
    <property type="entry name" value="ALDEHYDE_DEHYDR_GLU"/>
    <property type="match status" value="1"/>
</dbReference>
<evidence type="ECO:0000256" key="3">
    <source>
        <dbReference type="RuleBase" id="RU003345"/>
    </source>
</evidence>
<dbReference type="InterPro" id="IPR029510">
    <property type="entry name" value="Ald_DH_CS_GLU"/>
</dbReference>
<dbReference type="InterPro" id="IPR015590">
    <property type="entry name" value="Aldehyde_DH_dom"/>
</dbReference>
<dbReference type="PANTHER" id="PTHR11699">
    <property type="entry name" value="ALDEHYDE DEHYDROGENASE-RELATED"/>
    <property type="match status" value="1"/>
</dbReference>
<evidence type="ECO:0000256" key="2">
    <source>
        <dbReference type="PROSITE-ProRule" id="PRU10007"/>
    </source>
</evidence>
<keyword evidence="1 3" id="KW-0560">Oxidoreductase</keyword>
<comment type="caution">
    <text evidence="5">The sequence shown here is derived from an EMBL/GenBank/DDBJ whole genome shotgun (WGS) entry which is preliminary data.</text>
</comment>
<dbReference type="Gene3D" id="3.40.309.10">
    <property type="entry name" value="Aldehyde Dehydrogenase, Chain A, domain 2"/>
    <property type="match status" value="1"/>
</dbReference>
<dbReference type="Proteomes" id="UP000672526">
    <property type="component" value="Unassembled WGS sequence"/>
</dbReference>
<dbReference type="InterPro" id="IPR016163">
    <property type="entry name" value="Ald_DH_C"/>
</dbReference>
<dbReference type="GO" id="GO:0004029">
    <property type="term" value="F:aldehyde dehydrogenase (NAD+) activity"/>
    <property type="evidence" value="ECO:0007669"/>
    <property type="project" value="UniProtKB-EC"/>
</dbReference>
<evidence type="ECO:0000313" key="6">
    <source>
        <dbReference type="Proteomes" id="UP000672526"/>
    </source>
</evidence>